<sequence length="263" mass="28856">MAAPGDQEPDVPELHPGERSAPGRRRAGQHVRVGQQARRRSDTHLQVVPGAAPGRAARVQGPRRQLHLLHGARHADGPDAVHPGRPAVQAQRQQHAVRDLQRLPPAHLRQVPRLRQADRHLRRRHRHAAPAPRHRPAAGGLPAGEQPDGDVLHGGLRRQVPAPDPPPRVVAAVRGRAPGQDPVLAGVHCALLRRGQPQRPHRRRRGRAEPAGPVPRPAERPRALGAGHLHQRAARRRARVPRALLRPALASSDAWSNESLDYY</sequence>
<evidence type="ECO:0000256" key="1">
    <source>
        <dbReference type="SAM" id="MobiDB-lite"/>
    </source>
</evidence>
<reference evidence="2" key="1">
    <citation type="submission" date="2014-09" db="EMBL/GenBank/DDBJ databases">
        <authorList>
            <person name="Magalhaes I.L.F."/>
            <person name="Oliveira U."/>
            <person name="Santos F.R."/>
            <person name="Vidigal T.H.D.A."/>
            <person name="Brescovit A.D."/>
            <person name="Santos A.J."/>
        </authorList>
    </citation>
    <scope>NUCLEOTIDE SEQUENCE</scope>
    <source>
        <tissue evidence="2">Shoot tissue taken approximately 20 cm above the soil surface</tissue>
    </source>
</reference>
<organism evidence="2">
    <name type="scientific">Arundo donax</name>
    <name type="common">Giant reed</name>
    <name type="synonym">Donax arundinaceus</name>
    <dbReference type="NCBI Taxonomy" id="35708"/>
    <lineage>
        <taxon>Eukaryota</taxon>
        <taxon>Viridiplantae</taxon>
        <taxon>Streptophyta</taxon>
        <taxon>Embryophyta</taxon>
        <taxon>Tracheophyta</taxon>
        <taxon>Spermatophyta</taxon>
        <taxon>Magnoliopsida</taxon>
        <taxon>Liliopsida</taxon>
        <taxon>Poales</taxon>
        <taxon>Poaceae</taxon>
        <taxon>PACMAD clade</taxon>
        <taxon>Arundinoideae</taxon>
        <taxon>Arundineae</taxon>
        <taxon>Arundo</taxon>
    </lineage>
</organism>
<dbReference type="AlphaFoldDB" id="A0A0A9CYN0"/>
<feature type="region of interest" description="Disordered" evidence="1">
    <location>
        <begin position="194"/>
        <end position="238"/>
    </location>
</feature>
<protein>
    <submittedName>
        <fullName evidence="2">GUN3</fullName>
    </submittedName>
</protein>
<reference evidence="2" key="2">
    <citation type="journal article" date="2015" name="Data Brief">
        <title>Shoot transcriptome of the giant reed, Arundo donax.</title>
        <authorList>
            <person name="Barrero R.A."/>
            <person name="Guerrero F.D."/>
            <person name="Moolhuijzen P."/>
            <person name="Goolsby J.A."/>
            <person name="Tidwell J."/>
            <person name="Bellgard S.E."/>
            <person name="Bellgard M.I."/>
        </authorList>
    </citation>
    <scope>NUCLEOTIDE SEQUENCE</scope>
    <source>
        <tissue evidence="2">Shoot tissue taken approximately 20 cm above the soil surface</tissue>
    </source>
</reference>
<feature type="compositionally biased region" description="Basic residues" evidence="1">
    <location>
        <begin position="120"/>
        <end position="136"/>
    </location>
</feature>
<name>A0A0A9CYN0_ARUDO</name>
<evidence type="ECO:0000313" key="2">
    <source>
        <dbReference type="EMBL" id="JAD80681.1"/>
    </source>
</evidence>
<feature type="compositionally biased region" description="Basic residues" evidence="1">
    <location>
        <begin position="229"/>
        <end position="238"/>
    </location>
</feature>
<dbReference type="EMBL" id="GBRH01217214">
    <property type="protein sequence ID" value="JAD80681.1"/>
    <property type="molecule type" value="Transcribed_RNA"/>
</dbReference>
<feature type="region of interest" description="Disordered" evidence="1">
    <location>
        <begin position="1"/>
        <end position="62"/>
    </location>
</feature>
<proteinExistence type="predicted"/>
<feature type="region of interest" description="Disordered" evidence="1">
    <location>
        <begin position="113"/>
        <end position="167"/>
    </location>
</feature>
<accession>A0A0A9CYN0</accession>